<dbReference type="HAMAP" id="MF_00129">
    <property type="entry name" value="MnmG_GidA"/>
    <property type="match status" value="1"/>
</dbReference>
<evidence type="ECO:0000256" key="10">
    <source>
        <dbReference type="ARBA" id="ARBA00025948"/>
    </source>
</evidence>
<dbReference type="FunFam" id="3.50.50.60:FF:000002">
    <property type="entry name" value="tRNA uridine 5-carboxymethylaminomethyl modification enzyme MnmG"/>
    <property type="match status" value="1"/>
</dbReference>
<gene>
    <name evidence="12" type="primary">mnmG</name>
    <name evidence="12" type="synonym">gidA</name>
    <name evidence="14" type="ORF">BAU08_26335</name>
</gene>
<dbReference type="SUPFAM" id="SSF51905">
    <property type="entry name" value="FAD/NAD(P)-binding domain"/>
    <property type="match status" value="1"/>
</dbReference>
<keyword evidence="6 12" id="KW-0285">Flavoprotein</keyword>
<keyword evidence="5 12" id="KW-0963">Cytoplasm</keyword>
<dbReference type="InterPro" id="IPR047001">
    <property type="entry name" value="MnmG_C_subdom"/>
</dbReference>
<dbReference type="GO" id="GO:0050660">
    <property type="term" value="F:flavin adenine dinucleotide binding"/>
    <property type="evidence" value="ECO:0007669"/>
    <property type="project" value="UniProtKB-UniRule"/>
</dbReference>
<evidence type="ECO:0000256" key="2">
    <source>
        <dbReference type="ARBA" id="ARBA00003717"/>
    </source>
</evidence>
<dbReference type="PROSITE" id="PS01280">
    <property type="entry name" value="GIDA_1"/>
    <property type="match status" value="1"/>
</dbReference>
<comment type="cofactor">
    <cofactor evidence="1 12">
        <name>FAD</name>
        <dbReference type="ChEBI" id="CHEBI:57692"/>
    </cofactor>
</comment>
<comment type="subcellular location">
    <subcellularLocation>
        <location evidence="12">Cytoplasm</location>
    </subcellularLocation>
</comment>
<dbReference type="InterPro" id="IPR002218">
    <property type="entry name" value="MnmG-rel"/>
</dbReference>
<dbReference type="Pfam" id="PF01134">
    <property type="entry name" value="GIDA"/>
    <property type="match status" value="1"/>
</dbReference>
<dbReference type="Proteomes" id="UP000092213">
    <property type="component" value="Chromosome"/>
</dbReference>
<dbReference type="SMART" id="SM01228">
    <property type="entry name" value="GIDA_assoc_3"/>
    <property type="match status" value="1"/>
</dbReference>
<evidence type="ECO:0000256" key="4">
    <source>
        <dbReference type="ARBA" id="ARBA00020461"/>
    </source>
</evidence>
<comment type="similarity">
    <text evidence="3 12">Belongs to the MnmG family.</text>
</comment>
<name>A0A193G5B2_9BORD</name>
<keyword evidence="7 12" id="KW-0819">tRNA processing</keyword>
<accession>A0A193G5B2</accession>
<dbReference type="RefSeq" id="WP_066672409.1">
    <property type="nucleotide sequence ID" value="NZ_CP016171.1"/>
</dbReference>
<dbReference type="FunFam" id="1.10.150.570:FF:000001">
    <property type="entry name" value="tRNA uridine 5-carboxymethylaminomethyl modification enzyme MnmG"/>
    <property type="match status" value="1"/>
</dbReference>
<evidence type="ECO:0000256" key="5">
    <source>
        <dbReference type="ARBA" id="ARBA00022490"/>
    </source>
</evidence>
<dbReference type="Pfam" id="PF21680">
    <property type="entry name" value="GIDA_C_1st"/>
    <property type="match status" value="1"/>
</dbReference>
<evidence type="ECO:0000256" key="8">
    <source>
        <dbReference type="ARBA" id="ARBA00022827"/>
    </source>
</evidence>
<dbReference type="STRING" id="463025.BAU08_26335"/>
<keyword evidence="9 12" id="KW-0520">NAD</keyword>
<dbReference type="PROSITE" id="PS01281">
    <property type="entry name" value="GIDA_2"/>
    <property type="match status" value="1"/>
</dbReference>
<dbReference type="InterPro" id="IPR049312">
    <property type="entry name" value="GIDA_C_N"/>
</dbReference>
<dbReference type="PANTHER" id="PTHR11806:SF0">
    <property type="entry name" value="PROTEIN MTO1 HOMOLOG, MITOCHONDRIAL"/>
    <property type="match status" value="1"/>
</dbReference>
<dbReference type="NCBIfam" id="TIGR00136">
    <property type="entry name" value="mnmG_gidA"/>
    <property type="match status" value="1"/>
</dbReference>
<evidence type="ECO:0000256" key="6">
    <source>
        <dbReference type="ARBA" id="ARBA00022630"/>
    </source>
</evidence>
<comment type="caution">
    <text evidence="12">Lacks conserved residue(s) required for the propagation of feature annotation.</text>
</comment>
<comment type="subunit">
    <text evidence="10 12">Homodimer. Heterotetramer of two MnmE and two MnmG subunits.</text>
</comment>
<feature type="binding site" evidence="12">
    <location>
        <begin position="274"/>
        <end position="288"/>
    </location>
    <ligand>
        <name>NAD(+)</name>
        <dbReference type="ChEBI" id="CHEBI:57540"/>
    </ligand>
</feature>
<dbReference type="GO" id="GO:0002098">
    <property type="term" value="P:tRNA wobble uridine modification"/>
    <property type="evidence" value="ECO:0007669"/>
    <property type="project" value="InterPro"/>
</dbReference>
<evidence type="ECO:0000256" key="7">
    <source>
        <dbReference type="ARBA" id="ARBA00022694"/>
    </source>
</evidence>
<dbReference type="AlphaFoldDB" id="A0A193G5B2"/>
<dbReference type="Pfam" id="PF13932">
    <property type="entry name" value="SAM_GIDA_C"/>
    <property type="match status" value="1"/>
</dbReference>
<evidence type="ECO:0000313" key="14">
    <source>
        <dbReference type="EMBL" id="ANN74409.1"/>
    </source>
</evidence>
<dbReference type="FunFam" id="3.50.50.60:FF:000010">
    <property type="entry name" value="tRNA uridine 5-carboxymethylaminomethyl modification enzyme MnmG"/>
    <property type="match status" value="1"/>
</dbReference>
<dbReference type="EMBL" id="CP016171">
    <property type="protein sequence ID" value="ANN74409.1"/>
    <property type="molecule type" value="Genomic_DNA"/>
</dbReference>
<comment type="function">
    <text evidence="2 12">NAD-binding protein involved in the addition of a carboxymethylaminomethyl (cmnm) group at the wobble position (U34) of certain tRNAs, forming tRNA-cmnm(5)s(2)U34.</text>
</comment>
<organism evidence="14 15">
    <name type="scientific">Bordetella bronchialis</name>
    <dbReference type="NCBI Taxonomy" id="463025"/>
    <lineage>
        <taxon>Bacteria</taxon>
        <taxon>Pseudomonadati</taxon>
        <taxon>Pseudomonadota</taxon>
        <taxon>Betaproteobacteria</taxon>
        <taxon>Burkholderiales</taxon>
        <taxon>Alcaligenaceae</taxon>
        <taxon>Bordetella</taxon>
    </lineage>
</organism>
<dbReference type="GO" id="GO:0005829">
    <property type="term" value="C:cytosol"/>
    <property type="evidence" value="ECO:0007669"/>
    <property type="project" value="TreeGrafter"/>
</dbReference>
<evidence type="ECO:0000259" key="13">
    <source>
        <dbReference type="SMART" id="SM01228"/>
    </source>
</evidence>
<feature type="binding site" evidence="12">
    <location>
        <begin position="13"/>
        <end position="18"/>
    </location>
    <ligand>
        <name>FAD</name>
        <dbReference type="ChEBI" id="CHEBI:57692"/>
    </ligand>
</feature>
<keyword evidence="8 12" id="KW-0274">FAD</keyword>
<evidence type="ECO:0000256" key="3">
    <source>
        <dbReference type="ARBA" id="ARBA00007653"/>
    </source>
</evidence>
<feature type="domain" description="tRNA uridine 5-carboxymethylaminomethyl modification enzyme C-terminal subdomain" evidence="13">
    <location>
        <begin position="553"/>
        <end position="624"/>
    </location>
</feature>
<evidence type="ECO:0000256" key="9">
    <source>
        <dbReference type="ARBA" id="ARBA00023027"/>
    </source>
</evidence>
<dbReference type="InterPro" id="IPR036188">
    <property type="entry name" value="FAD/NAD-bd_sf"/>
</dbReference>
<evidence type="ECO:0000256" key="12">
    <source>
        <dbReference type="HAMAP-Rule" id="MF_00129"/>
    </source>
</evidence>
<evidence type="ECO:0000256" key="1">
    <source>
        <dbReference type="ARBA" id="ARBA00001974"/>
    </source>
</evidence>
<dbReference type="Gene3D" id="3.50.50.60">
    <property type="entry name" value="FAD/NAD(P)-binding domain"/>
    <property type="match status" value="2"/>
</dbReference>
<sequence length="638" mass="70305">MDYPREFDVIVVGGGHAGTEAALASARAGARTLLLTHNIETLGQMSCNPSIGGIGKGHLVKEVDALGGAMALATDEAGIQFRILNGSKGPAVRATRAQADRVLYRKAIRSRLENQPNLWLFQQAVDDLLVDGDRVTGAVTQIGLKFRARKVVLTAGTFLNGLIHVGLQNYTAGRAGDPPATTLGQRLRELKLPQGRLKTGTPPRIDGRTIDYSVLEEQPGDLDPIPVFSFLGHASMHPRQLPCWITHTNERTHDIIRGGLDRSPMYSGVIEGVGPRYCPSIEDKIHRFADKASHQVFLEPEGLDTHEVYPNGVSTSLPFDVQLDLIHSLPGLENAHILRPGYAIEYDYFDPRGLKSTLETRAISGLYFAGQINGTTGYEEAAAQGLLAGLNAALAALDKESWTPRRDEAYLGVLVDDLITRGVTEPYRMFTSRAEYRLSLREDNADMRLTEIGRKLGLVDDVRWEAFERKRESVEREVQRLRSTWVTPRNLPAEVAEALLGQQIEREYSLADLLKRPNVTYQALMQAALPDGTLLAGPGLDVADAAQQVEIQVKYAGYIARQQDEVQKHMAHEAQRLPDDLDYDAVLSLSFEVRQKLKAHRPETIGQAARISGVTPAAISLLLIHLKRLHYGSRKRAA</sequence>
<dbReference type="InterPro" id="IPR020595">
    <property type="entry name" value="MnmG-rel_CS"/>
</dbReference>
<dbReference type="InterPro" id="IPR044920">
    <property type="entry name" value="MnmG_C_subdom_sf"/>
</dbReference>
<dbReference type="InterPro" id="IPR040131">
    <property type="entry name" value="MnmG_N"/>
</dbReference>
<dbReference type="PANTHER" id="PTHR11806">
    <property type="entry name" value="GLUCOSE INHIBITED DIVISION PROTEIN A"/>
    <property type="match status" value="1"/>
</dbReference>
<dbReference type="InterPro" id="IPR004416">
    <property type="entry name" value="MnmG"/>
</dbReference>
<dbReference type="InterPro" id="IPR026904">
    <property type="entry name" value="MnmG_C"/>
</dbReference>
<dbReference type="FunFam" id="1.10.10.1800:FF:000001">
    <property type="entry name" value="tRNA uridine 5-carboxymethylaminomethyl modification enzyme MnmG"/>
    <property type="match status" value="1"/>
</dbReference>
<reference evidence="14 15" key="1">
    <citation type="submission" date="2016-06" db="EMBL/GenBank/DDBJ databases">
        <title>Complete genome sequences of Bordetella bronchialis and Bordetella flabilis.</title>
        <authorList>
            <person name="LiPuma J.J."/>
            <person name="Spilker T."/>
        </authorList>
    </citation>
    <scope>NUCLEOTIDE SEQUENCE [LARGE SCALE GENOMIC DNA]</scope>
    <source>
        <strain evidence="14 15">AU17976</strain>
    </source>
</reference>
<evidence type="ECO:0000313" key="15">
    <source>
        <dbReference type="Proteomes" id="UP000092213"/>
    </source>
</evidence>
<evidence type="ECO:0000256" key="11">
    <source>
        <dbReference type="ARBA" id="ARBA00031800"/>
    </source>
</evidence>
<dbReference type="Gene3D" id="1.10.150.570">
    <property type="entry name" value="GidA associated domain, C-terminal subdomain"/>
    <property type="match status" value="1"/>
</dbReference>
<protein>
    <recommendedName>
        <fullName evidence="4 12">tRNA uridine 5-carboxymethylaminomethyl modification enzyme MnmG</fullName>
    </recommendedName>
    <alternativeName>
        <fullName evidence="11 12">Glucose-inhibited division protein A</fullName>
    </alternativeName>
</protein>
<dbReference type="GO" id="GO:0030488">
    <property type="term" value="P:tRNA methylation"/>
    <property type="evidence" value="ECO:0007669"/>
    <property type="project" value="TreeGrafter"/>
</dbReference>
<dbReference type="Gene3D" id="1.10.10.1800">
    <property type="entry name" value="tRNA uridine 5-carboxymethylaminomethyl modification enzyme MnmG/GidA"/>
    <property type="match status" value="1"/>
</dbReference>
<proteinExistence type="inferred from homology"/>